<reference evidence="2" key="2">
    <citation type="submission" date="2014-05" db="EMBL/GenBank/DDBJ databases">
        <title>Draft genome sequence of Virgibacillus massiliensis Vm-5.</title>
        <authorList>
            <person name="Khelaifia S."/>
            <person name="Croce O."/>
            <person name="Lagier J.C."/>
            <person name="Raoult D."/>
        </authorList>
    </citation>
    <scope>NUCLEOTIDE SEQUENCE [LARGE SCALE GENOMIC DNA]</scope>
    <source>
        <strain evidence="2">Vm-5</strain>
    </source>
</reference>
<dbReference type="Proteomes" id="UP000028875">
    <property type="component" value="Unassembled WGS sequence"/>
</dbReference>
<dbReference type="Pfam" id="PF26344">
    <property type="entry name" value="YuzC"/>
    <property type="match status" value="1"/>
</dbReference>
<reference evidence="1 2" key="1">
    <citation type="submission" date="2014-03" db="EMBL/GenBank/DDBJ databases">
        <authorList>
            <person name="Urmite Genomes U."/>
        </authorList>
    </citation>
    <scope>NUCLEOTIDE SEQUENCE [LARGE SCALE GENOMIC DNA]</scope>
    <source>
        <strain evidence="1 2">Vm-5</strain>
    </source>
</reference>
<keyword evidence="2" id="KW-1185">Reference proteome</keyword>
<dbReference type="OrthoDB" id="2615349at2"/>
<dbReference type="EMBL" id="CCDP010000001">
    <property type="protein sequence ID" value="CDQ40346.1"/>
    <property type="molecule type" value="Genomic_DNA"/>
</dbReference>
<evidence type="ECO:0000313" key="1">
    <source>
        <dbReference type="EMBL" id="CDQ40346.1"/>
    </source>
</evidence>
<accession>A0A024QEF8</accession>
<dbReference type="InterPro" id="IPR058870">
    <property type="entry name" value="YuzC"/>
</dbReference>
<organism evidence="1 2">
    <name type="scientific">Virgibacillus massiliensis</name>
    <dbReference type="NCBI Taxonomy" id="1462526"/>
    <lineage>
        <taxon>Bacteria</taxon>
        <taxon>Bacillati</taxon>
        <taxon>Bacillota</taxon>
        <taxon>Bacilli</taxon>
        <taxon>Bacillales</taxon>
        <taxon>Bacillaceae</taxon>
        <taxon>Virgibacillus</taxon>
    </lineage>
</organism>
<proteinExistence type="predicted"/>
<evidence type="ECO:0000313" key="2">
    <source>
        <dbReference type="Proteomes" id="UP000028875"/>
    </source>
</evidence>
<dbReference type="eggNOG" id="ENOG5032Y01">
    <property type="taxonomic scope" value="Bacteria"/>
</dbReference>
<dbReference type="AlphaFoldDB" id="A0A024QEF8"/>
<comment type="caution">
    <text evidence="1">The sequence shown here is derived from an EMBL/GenBank/DDBJ whole genome shotgun (WGS) entry which is preliminary data.</text>
</comment>
<dbReference type="RefSeq" id="WP_021291809.1">
    <property type="nucleotide sequence ID" value="NZ_BNER01000004.1"/>
</dbReference>
<gene>
    <name evidence="1" type="ORF">BN990_02668</name>
</gene>
<name>A0A024QEF8_9BACI</name>
<protein>
    <submittedName>
        <fullName evidence="1">Uncharacterized protein</fullName>
    </submittedName>
</protein>
<sequence>MYYYAPYYIPSYVYYVPTSWLVRELPPVNPAHFYESANESLKLMDDVKMVLDKLSTSKEFDEKVMKAAQESNKAEVKRLIQTLHLTADVEVGFTPDDLQLKFSKKAPSTNQDCCKINIFLKWS</sequence>